<dbReference type="EMBL" id="REFV01000010">
    <property type="protein sequence ID" value="RMB57593.1"/>
    <property type="molecule type" value="Genomic_DNA"/>
</dbReference>
<dbReference type="Proteomes" id="UP000281985">
    <property type="component" value="Unassembled WGS sequence"/>
</dbReference>
<dbReference type="RefSeq" id="WP_121917700.1">
    <property type="nucleotide sequence ID" value="NZ_REFV01000010.1"/>
</dbReference>
<accession>A0A3M0G7D2</accession>
<protein>
    <submittedName>
        <fullName evidence="1">Uncharacterized protein</fullName>
    </submittedName>
</protein>
<organism evidence="1 2">
    <name type="scientific">Dokdonia sinensis</name>
    <dbReference type="NCBI Taxonomy" id="2479847"/>
    <lineage>
        <taxon>Bacteria</taxon>
        <taxon>Pseudomonadati</taxon>
        <taxon>Bacteroidota</taxon>
        <taxon>Flavobacteriia</taxon>
        <taxon>Flavobacteriales</taxon>
        <taxon>Flavobacteriaceae</taxon>
        <taxon>Dokdonia</taxon>
    </lineage>
</organism>
<gene>
    <name evidence="1" type="ORF">EAX61_10770</name>
</gene>
<evidence type="ECO:0000313" key="1">
    <source>
        <dbReference type="EMBL" id="RMB57593.1"/>
    </source>
</evidence>
<name>A0A3M0G7D2_9FLAO</name>
<keyword evidence="2" id="KW-1185">Reference proteome</keyword>
<sequence>MEQKPVPPQVAAQVQEHFDNLIPRNLFLVKKGTMLNRVYRTPGSISVKNNVMISFFIAEEEEGYYTEYFVQTDNFSAHRRWFVGQDDFEQLENYEGQYDLMDDDISYEEHKRMLKHNKEVRDILIKKGFVKK</sequence>
<reference evidence="1 2" key="1">
    <citation type="submission" date="2018-10" db="EMBL/GenBank/DDBJ databases">
        <title>Dokdonia luteus sp. nov., isolated from sea water.</title>
        <authorList>
            <person name="Zhou L.Y."/>
            <person name="Du Z.J."/>
        </authorList>
    </citation>
    <scope>NUCLEOTIDE SEQUENCE [LARGE SCALE GENOMIC DNA]</scope>
    <source>
        <strain evidence="1 2">SH27</strain>
    </source>
</reference>
<proteinExistence type="predicted"/>
<dbReference type="AlphaFoldDB" id="A0A3M0G7D2"/>
<comment type="caution">
    <text evidence="1">The sequence shown here is derived from an EMBL/GenBank/DDBJ whole genome shotgun (WGS) entry which is preliminary data.</text>
</comment>
<evidence type="ECO:0000313" key="2">
    <source>
        <dbReference type="Proteomes" id="UP000281985"/>
    </source>
</evidence>
<dbReference type="OrthoDB" id="1433858at2"/>